<evidence type="ECO:0000256" key="1">
    <source>
        <dbReference type="ARBA" id="ARBA00022737"/>
    </source>
</evidence>
<dbReference type="PANTHER" id="PTHR24123">
    <property type="entry name" value="ANKYRIN REPEAT-CONTAINING"/>
    <property type="match status" value="1"/>
</dbReference>
<evidence type="ECO:0000256" key="2">
    <source>
        <dbReference type="ARBA" id="ARBA00023043"/>
    </source>
</evidence>
<dbReference type="Pfam" id="PF12796">
    <property type="entry name" value="Ank_2"/>
    <property type="match status" value="3"/>
</dbReference>
<dbReference type="PROSITE" id="PS50297">
    <property type="entry name" value="ANK_REP_REGION"/>
    <property type="match status" value="5"/>
</dbReference>
<evidence type="ECO:0000313" key="5">
    <source>
        <dbReference type="EMBL" id="WHV01417.1"/>
    </source>
</evidence>
<dbReference type="PANTHER" id="PTHR24123:SF33">
    <property type="entry name" value="PROTEIN HOS4"/>
    <property type="match status" value="1"/>
</dbReference>
<feature type="repeat" description="ANK" evidence="3">
    <location>
        <begin position="164"/>
        <end position="196"/>
    </location>
</feature>
<feature type="repeat" description="ANK" evidence="3">
    <location>
        <begin position="131"/>
        <end position="163"/>
    </location>
</feature>
<feature type="repeat" description="ANK" evidence="3">
    <location>
        <begin position="98"/>
        <end position="130"/>
    </location>
</feature>
<reference evidence="5" key="1">
    <citation type="submission" date="2023-04" db="EMBL/GenBank/DDBJ databases">
        <title>Genomic characterization of avipoxvirus isolates from Andean condor (Vultur gryphus).</title>
        <authorList>
            <person name="Butt S.L."/>
            <person name="Do Nascimento G.M."/>
            <person name="Tripathy D.N."/>
            <person name="Diel D.G."/>
        </authorList>
    </citation>
    <scope>NUCLEOTIDE SEQUENCE</scope>
    <source>
        <strain evidence="5">CDPV99</strain>
    </source>
</reference>
<keyword evidence="1" id="KW-0677">Repeat</keyword>
<gene>
    <name evidence="5" type="ORF">CDPV99-301</name>
</gene>
<sequence>MYPLLFNAVETRNISKIISLLENGADVNESTDTNITVMHSITNIISFTELCSLLKTYGDTILLDNYIKTFFVYNEIRNLKIAWILLKYGANVNAQSDYGITPLHIAAESGSLKMVTLLLNNGANVNSLTKYGESALHYAASVKDIEMCRLLLQYNIDVNIKNSKCITALHIAIEVESYDIMILLLQHGANVNAVSFYLNDIKRIEKNEDLMLIKYLRDIKLLDLDNSQLLNDYTKSHLNDIRRYSACSKLVLSSMYQHCISPLIFLSKKGRINEVRLLLEDYKADPNITDSYYCTPLHHSISNKHLNVSELLIYNDANVNSKDLYMNTPSHYACKIVNDDSFIKMLIDNNANIEERNVDHETPLHIACKLNNIPVIKRLLSRGVLTNLADIRCNYPLQYAVANNCEASVKLLLNGNADPNLCMDVESSPIVTAVNNNNKEILKQLLLFGANVEFINECEILHKLANEKNCEMLKFLIQIDGVNLSKTDDEGFPLVYYISKLHDTSIMENILLNDFVDIHEIIRDRENVFTIIFSEYGSMAIRMIEFIISYVAIQIHINDNTNNSGYYLNKGICITRSKIESSKYLYAIYKRCETEILKMREIKIGKRYTLVDVYNGKLNVNFLAKCCCIFSNIDIRKCFPIYNRYINRYLKASIKRHRLLQSAVTTLDKITSNSNHHWIKLPFDIRLLILEYLESKDLIVLTHPDTICRLSLYNTFG</sequence>
<dbReference type="InterPro" id="IPR036770">
    <property type="entry name" value="Ankyrin_rpt-contain_sf"/>
</dbReference>
<dbReference type="SMART" id="SM00248">
    <property type="entry name" value="ANK"/>
    <property type="match status" value="12"/>
</dbReference>
<name>A0AAT9UP90_9POXV</name>
<dbReference type="Pfam" id="PF00023">
    <property type="entry name" value="Ank"/>
    <property type="match status" value="1"/>
</dbReference>
<feature type="repeat" description="ANK" evidence="3">
    <location>
        <begin position="359"/>
        <end position="391"/>
    </location>
</feature>
<dbReference type="PROSITE" id="PS50088">
    <property type="entry name" value="ANK_REPEAT"/>
    <property type="match status" value="5"/>
</dbReference>
<dbReference type="InterPro" id="IPR051165">
    <property type="entry name" value="Multifunctional_ANK_Repeat"/>
</dbReference>
<accession>A0AAT9UP90</accession>
<dbReference type="EMBL" id="OQ865376">
    <property type="protein sequence ID" value="WHV01417.1"/>
    <property type="molecule type" value="Genomic_DNA"/>
</dbReference>
<dbReference type="InterPro" id="IPR002110">
    <property type="entry name" value="Ankyrin_rpt"/>
</dbReference>
<feature type="domain" description="PRANC" evidence="4">
    <location>
        <begin position="606"/>
        <end position="701"/>
    </location>
</feature>
<evidence type="ECO:0000259" key="4">
    <source>
        <dbReference type="Pfam" id="PF09372"/>
    </source>
</evidence>
<organism evidence="5">
    <name type="scientific">Condorpox virus</name>
    <dbReference type="NCBI Taxonomy" id="3049970"/>
    <lineage>
        <taxon>Viruses</taxon>
        <taxon>Varidnaviria</taxon>
        <taxon>Bamfordvirae</taxon>
        <taxon>Nucleocytoviricota</taxon>
        <taxon>Pokkesviricetes</taxon>
        <taxon>Chitovirales</taxon>
        <taxon>Poxviridae</taxon>
        <taxon>Chordopoxvirinae</taxon>
        <taxon>Avipoxvirus</taxon>
    </lineage>
</organism>
<dbReference type="PRINTS" id="PR01415">
    <property type="entry name" value="ANKYRIN"/>
</dbReference>
<dbReference type="SUPFAM" id="SSF48403">
    <property type="entry name" value="Ankyrin repeat"/>
    <property type="match status" value="2"/>
</dbReference>
<proteinExistence type="predicted"/>
<dbReference type="Pfam" id="PF09372">
    <property type="entry name" value="PRANC"/>
    <property type="match status" value="1"/>
</dbReference>
<dbReference type="Gene3D" id="1.25.40.20">
    <property type="entry name" value="Ankyrin repeat-containing domain"/>
    <property type="match status" value="4"/>
</dbReference>
<dbReference type="InterPro" id="IPR018272">
    <property type="entry name" value="PRANC_domain"/>
</dbReference>
<feature type="repeat" description="ANK" evidence="3">
    <location>
        <begin position="295"/>
        <end position="324"/>
    </location>
</feature>
<protein>
    <submittedName>
        <fullName evidence="5">Ankyrin repeat containing protein</fullName>
    </submittedName>
</protein>
<evidence type="ECO:0000256" key="3">
    <source>
        <dbReference type="PROSITE-ProRule" id="PRU00023"/>
    </source>
</evidence>
<keyword evidence="2 3" id="KW-0040">ANK repeat</keyword>